<proteinExistence type="predicted"/>
<reference evidence="1" key="2">
    <citation type="journal article" date="2015" name="Data Brief">
        <title>Shoot transcriptome of the giant reed, Arundo donax.</title>
        <authorList>
            <person name="Barrero R.A."/>
            <person name="Guerrero F.D."/>
            <person name="Moolhuijzen P."/>
            <person name="Goolsby J.A."/>
            <person name="Tidwell J."/>
            <person name="Bellgard S.E."/>
            <person name="Bellgard M.I."/>
        </authorList>
    </citation>
    <scope>NUCLEOTIDE SEQUENCE</scope>
    <source>
        <tissue evidence="1">Shoot tissue taken approximately 20 cm above the soil surface</tissue>
    </source>
</reference>
<name>A0A0A9ESY5_ARUDO</name>
<reference evidence="1" key="1">
    <citation type="submission" date="2014-09" db="EMBL/GenBank/DDBJ databases">
        <authorList>
            <person name="Magalhaes I.L.F."/>
            <person name="Oliveira U."/>
            <person name="Santos F.R."/>
            <person name="Vidigal T.H.D.A."/>
            <person name="Brescovit A.D."/>
            <person name="Santos A.J."/>
        </authorList>
    </citation>
    <scope>NUCLEOTIDE SEQUENCE</scope>
    <source>
        <tissue evidence="1">Shoot tissue taken approximately 20 cm above the soil surface</tissue>
    </source>
</reference>
<protein>
    <submittedName>
        <fullName evidence="1">Uncharacterized protein</fullName>
    </submittedName>
</protein>
<accession>A0A0A9ESY5</accession>
<sequence length="17" mass="2020">MMYYVSPCRYLSHLLSG</sequence>
<evidence type="ECO:0000313" key="1">
    <source>
        <dbReference type="EMBL" id="JAD99107.1"/>
    </source>
</evidence>
<dbReference type="AlphaFoldDB" id="A0A0A9ESY5"/>
<dbReference type="EMBL" id="GBRH01198788">
    <property type="protein sequence ID" value="JAD99107.1"/>
    <property type="molecule type" value="Transcribed_RNA"/>
</dbReference>
<organism evidence="1">
    <name type="scientific">Arundo donax</name>
    <name type="common">Giant reed</name>
    <name type="synonym">Donax arundinaceus</name>
    <dbReference type="NCBI Taxonomy" id="35708"/>
    <lineage>
        <taxon>Eukaryota</taxon>
        <taxon>Viridiplantae</taxon>
        <taxon>Streptophyta</taxon>
        <taxon>Embryophyta</taxon>
        <taxon>Tracheophyta</taxon>
        <taxon>Spermatophyta</taxon>
        <taxon>Magnoliopsida</taxon>
        <taxon>Liliopsida</taxon>
        <taxon>Poales</taxon>
        <taxon>Poaceae</taxon>
        <taxon>PACMAD clade</taxon>
        <taxon>Arundinoideae</taxon>
        <taxon>Arundineae</taxon>
        <taxon>Arundo</taxon>
    </lineage>
</organism>